<accession>A0A151RY45</accession>
<organism evidence="1 2">
    <name type="scientific">Cajanus cajan</name>
    <name type="common">Pigeon pea</name>
    <name type="synonym">Cajanus indicus</name>
    <dbReference type="NCBI Taxonomy" id="3821"/>
    <lineage>
        <taxon>Eukaryota</taxon>
        <taxon>Viridiplantae</taxon>
        <taxon>Streptophyta</taxon>
        <taxon>Embryophyta</taxon>
        <taxon>Tracheophyta</taxon>
        <taxon>Spermatophyta</taxon>
        <taxon>Magnoliopsida</taxon>
        <taxon>eudicotyledons</taxon>
        <taxon>Gunneridae</taxon>
        <taxon>Pentapetalae</taxon>
        <taxon>rosids</taxon>
        <taxon>fabids</taxon>
        <taxon>Fabales</taxon>
        <taxon>Fabaceae</taxon>
        <taxon>Papilionoideae</taxon>
        <taxon>50 kb inversion clade</taxon>
        <taxon>NPAAA clade</taxon>
        <taxon>indigoferoid/millettioid clade</taxon>
        <taxon>Phaseoleae</taxon>
        <taxon>Cajanus</taxon>
    </lineage>
</organism>
<dbReference type="EMBL" id="KQ483527">
    <property type="protein sequence ID" value="KYP47468.1"/>
    <property type="molecule type" value="Genomic_DNA"/>
</dbReference>
<evidence type="ECO:0000313" key="1">
    <source>
        <dbReference type="EMBL" id="KYP47468.1"/>
    </source>
</evidence>
<protein>
    <recommendedName>
        <fullName evidence="3">RNase H type-1 domain-containing protein</fullName>
    </recommendedName>
</protein>
<dbReference type="Gramene" id="C.cajan_31055.t">
    <property type="protein sequence ID" value="C.cajan_31055.t.cds1"/>
    <property type="gene ID" value="C.cajan_31055"/>
</dbReference>
<evidence type="ECO:0008006" key="3">
    <source>
        <dbReference type="Google" id="ProtNLM"/>
    </source>
</evidence>
<dbReference type="AlphaFoldDB" id="A0A151RY45"/>
<evidence type="ECO:0000313" key="2">
    <source>
        <dbReference type="Proteomes" id="UP000075243"/>
    </source>
</evidence>
<reference evidence="1" key="1">
    <citation type="journal article" date="2012" name="Nat. Biotechnol.">
        <title>Draft genome sequence of pigeonpea (Cajanus cajan), an orphan legume crop of resource-poor farmers.</title>
        <authorList>
            <person name="Varshney R.K."/>
            <person name="Chen W."/>
            <person name="Li Y."/>
            <person name="Bharti A.K."/>
            <person name="Saxena R.K."/>
            <person name="Schlueter J.A."/>
            <person name="Donoghue M.T."/>
            <person name="Azam S."/>
            <person name="Fan G."/>
            <person name="Whaley A.M."/>
            <person name="Farmer A.D."/>
            <person name="Sheridan J."/>
            <person name="Iwata A."/>
            <person name="Tuteja R."/>
            <person name="Penmetsa R.V."/>
            <person name="Wu W."/>
            <person name="Upadhyaya H.D."/>
            <person name="Yang S.P."/>
            <person name="Shah T."/>
            <person name="Saxena K.B."/>
            <person name="Michael T."/>
            <person name="McCombie W.R."/>
            <person name="Yang B."/>
            <person name="Zhang G."/>
            <person name="Yang H."/>
            <person name="Wang J."/>
            <person name="Spillane C."/>
            <person name="Cook D.R."/>
            <person name="May G.D."/>
            <person name="Xu X."/>
            <person name="Jackson S.A."/>
        </authorList>
    </citation>
    <scope>NUCLEOTIDE SEQUENCE [LARGE SCALE GENOMIC DNA]</scope>
</reference>
<keyword evidence="2" id="KW-1185">Reference proteome</keyword>
<name>A0A151RY45_CAJCA</name>
<dbReference type="Proteomes" id="UP000075243">
    <property type="component" value="Unassembled WGS sequence"/>
</dbReference>
<sequence length="61" mass="6886">MKVVQGPSLERDNLHKHSDIIGADKELVARDWSVKIVNIPQKINSVAHVLAGWEQKTQLLM</sequence>
<gene>
    <name evidence="1" type="ORF">KK1_030928</name>
</gene>
<proteinExistence type="predicted"/>